<dbReference type="eggNOG" id="KOG4510">
    <property type="taxonomic scope" value="Eukaryota"/>
</dbReference>
<feature type="transmembrane region" description="Helical" evidence="5">
    <location>
        <begin position="158"/>
        <end position="186"/>
    </location>
</feature>
<feature type="transmembrane region" description="Helical" evidence="5">
    <location>
        <begin position="231"/>
        <end position="251"/>
    </location>
</feature>
<dbReference type="Proteomes" id="UP000015104">
    <property type="component" value="Unassembled WGS sequence"/>
</dbReference>
<dbReference type="EMBL" id="CAEY01000417">
    <property type="status" value="NOT_ANNOTATED_CDS"/>
    <property type="molecule type" value="Genomic_DNA"/>
</dbReference>
<evidence type="ECO:0000256" key="3">
    <source>
        <dbReference type="ARBA" id="ARBA00022989"/>
    </source>
</evidence>
<feature type="transmembrane region" description="Helical" evidence="5">
    <location>
        <begin position="192"/>
        <end position="210"/>
    </location>
</feature>
<dbReference type="InterPro" id="IPR037185">
    <property type="entry name" value="EmrE-like"/>
</dbReference>
<feature type="transmembrane region" description="Helical" evidence="5">
    <location>
        <begin position="257"/>
        <end position="276"/>
    </location>
</feature>
<sequence length="480" mass="52727">MKDSIAVDRADPRDEDDFIIETVADSSETNSIKTGTSTLAESNENIHSLTPLPRQSHLRSTPVLRRASTSSINFNSTSKSPCALPLPIDQSTKSPYHTNNLLISTISHQANLSDSMSSLPYSYQGKYTNTGVNTNYGGNYGRKASIVISNLRRSSVQVVISVWTSFRGIFFAFLSAVFFSITSAIVKHLSEIHPGIMSCFRFIGILLFSLPMVSEVGFRNILGPRELRFWVLLRGIAGATSVYLRYCALQYLPIANATIIVLSMPVFVCILARVFLKEPCGIFHVIALAVTLLGIAFTAKLNVIFGSSEEEAADAGIDKTAHLLGLAAGMGATLVGSSSYVIVRKVKCLDQSIILFNFAWVAIIESSIITYFQDGIQLPTTVIGTWLLVILTVASFYAQFLLTKALKCEEAGLVSVTRASSEVIFAFLTQIFIFQSMPDWYSYVGAFLVTTAVSLTSIRKYIVTLPKDSIWRRLFAFTLK</sequence>
<feature type="transmembrane region" description="Helical" evidence="5">
    <location>
        <begin position="321"/>
        <end position="342"/>
    </location>
</feature>
<gene>
    <name evidence="7" type="primary">107366606</name>
</gene>
<dbReference type="HOGENOM" id="CLU_569030_0_0_1"/>
<organism evidence="7 8">
    <name type="scientific">Tetranychus urticae</name>
    <name type="common">Two-spotted spider mite</name>
    <dbReference type="NCBI Taxonomy" id="32264"/>
    <lineage>
        <taxon>Eukaryota</taxon>
        <taxon>Metazoa</taxon>
        <taxon>Ecdysozoa</taxon>
        <taxon>Arthropoda</taxon>
        <taxon>Chelicerata</taxon>
        <taxon>Arachnida</taxon>
        <taxon>Acari</taxon>
        <taxon>Acariformes</taxon>
        <taxon>Trombidiformes</taxon>
        <taxon>Prostigmata</taxon>
        <taxon>Eleutherengona</taxon>
        <taxon>Raphignathae</taxon>
        <taxon>Tetranychoidea</taxon>
        <taxon>Tetranychidae</taxon>
        <taxon>Tetranychus</taxon>
    </lineage>
</organism>
<keyword evidence="2 5" id="KW-0812">Transmembrane</keyword>
<keyword evidence="3 5" id="KW-1133">Transmembrane helix</keyword>
<dbReference type="OrthoDB" id="6502282at2759"/>
<dbReference type="AlphaFoldDB" id="T1KRQ3"/>
<reference evidence="7" key="2">
    <citation type="submission" date="2015-06" db="UniProtKB">
        <authorList>
            <consortium name="EnsemblMetazoa"/>
        </authorList>
    </citation>
    <scope>IDENTIFICATION</scope>
</reference>
<reference evidence="8" key="1">
    <citation type="submission" date="2011-08" db="EMBL/GenBank/DDBJ databases">
        <authorList>
            <person name="Rombauts S."/>
        </authorList>
    </citation>
    <scope>NUCLEOTIDE SEQUENCE</scope>
    <source>
        <strain evidence="8">London</strain>
    </source>
</reference>
<evidence type="ECO:0000256" key="4">
    <source>
        <dbReference type="ARBA" id="ARBA00023136"/>
    </source>
</evidence>
<proteinExistence type="predicted"/>
<evidence type="ECO:0000313" key="8">
    <source>
        <dbReference type="Proteomes" id="UP000015104"/>
    </source>
</evidence>
<feature type="transmembrane region" description="Helical" evidence="5">
    <location>
        <begin position="412"/>
        <end position="434"/>
    </location>
</feature>
<dbReference type="InterPro" id="IPR000620">
    <property type="entry name" value="EamA_dom"/>
</dbReference>
<dbReference type="PANTHER" id="PTHR22911:SF6">
    <property type="entry name" value="SOLUTE CARRIER FAMILY 35 MEMBER G1"/>
    <property type="match status" value="1"/>
</dbReference>
<evidence type="ECO:0000256" key="5">
    <source>
        <dbReference type="SAM" id="Phobius"/>
    </source>
</evidence>
<dbReference type="OMA" id="VYLRYCA"/>
<dbReference type="EnsemblMetazoa" id="tetur19g00320.1">
    <property type="protein sequence ID" value="tetur19g00320.1"/>
    <property type="gene ID" value="tetur19g00320"/>
</dbReference>
<protein>
    <recommendedName>
        <fullName evidence="6">EamA domain-containing protein</fullName>
    </recommendedName>
</protein>
<keyword evidence="4 5" id="KW-0472">Membrane</keyword>
<feature type="transmembrane region" description="Helical" evidence="5">
    <location>
        <begin position="440"/>
        <end position="458"/>
    </location>
</feature>
<feature type="domain" description="EamA" evidence="6">
    <location>
        <begin position="167"/>
        <end position="298"/>
    </location>
</feature>
<evidence type="ECO:0000259" key="6">
    <source>
        <dbReference type="Pfam" id="PF00892"/>
    </source>
</evidence>
<dbReference type="SUPFAM" id="SSF103481">
    <property type="entry name" value="Multidrug resistance efflux transporter EmrE"/>
    <property type="match status" value="2"/>
</dbReference>
<comment type="subcellular location">
    <subcellularLocation>
        <location evidence="1">Membrane</location>
        <topology evidence="1">Multi-pass membrane protein</topology>
    </subcellularLocation>
</comment>
<dbReference type="KEGG" id="tut:107366606"/>
<name>T1KRQ3_TETUR</name>
<evidence type="ECO:0000256" key="1">
    <source>
        <dbReference type="ARBA" id="ARBA00004141"/>
    </source>
</evidence>
<dbReference type="PANTHER" id="PTHR22911">
    <property type="entry name" value="ACYL-MALONYL CONDENSING ENZYME-RELATED"/>
    <property type="match status" value="1"/>
</dbReference>
<dbReference type="Pfam" id="PF00892">
    <property type="entry name" value="EamA"/>
    <property type="match status" value="1"/>
</dbReference>
<feature type="transmembrane region" description="Helical" evidence="5">
    <location>
        <begin position="283"/>
        <end position="301"/>
    </location>
</feature>
<accession>T1KRQ3</accession>
<keyword evidence="8" id="KW-1185">Reference proteome</keyword>
<feature type="transmembrane region" description="Helical" evidence="5">
    <location>
        <begin position="378"/>
        <end position="400"/>
    </location>
</feature>
<feature type="transmembrane region" description="Helical" evidence="5">
    <location>
        <begin position="354"/>
        <end position="372"/>
    </location>
</feature>
<evidence type="ECO:0000256" key="2">
    <source>
        <dbReference type="ARBA" id="ARBA00022692"/>
    </source>
</evidence>
<dbReference type="GO" id="GO:0016020">
    <property type="term" value="C:membrane"/>
    <property type="evidence" value="ECO:0007669"/>
    <property type="project" value="UniProtKB-SubCell"/>
</dbReference>
<evidence type="ECO:0000313" key="7">
    <source>
        <dbReference type="EnsemblMetazoa" id="tetur19g00320.1"/>
    </source>
</evidence>